<dbReference type="AlphaFoldDB" id="H6RNT3"/>
<evidence type="ECO:0000256" key="1">
    <source>
        <dbReference type="SAM" id="MobiDB-lite"/>
    </source>
</evidence>
<reference evidence="3" key="2">
    <citation type="submission" date="2012-02" db="EMBL/GenBank/DDBJ databases">
        <title>Complete genome sequence of Blastococcus saxobsidens strain DD2.</title>
        <authorList>
            <person name="Genoscope."/>
        </authorList>
    </citation>
    <scope>NUCLEOTIDE SEQUENCE [LARGE SCALE GENOMIC DNA]</scope>
    <source>
        <strain evidence="3">DD2</strain>
    </source>
</reference>
<feature type="region of interest" description="Disordered" evidence="1">
    <location>
        <begin position="142"/>
        <end position="187"/>
    </location>
</feature>
<reference evidence="2 3" key="1">
    <citation type="journal article" date="2012" name="J. Bacteriol.">
        <title>Genome Sequence of Blastococcus saxobsidens DD2, a Stone-Inhabiting Bacterium.</title>
        <authorList>
            <person name="Chouaia B."/>
            <person name="Crotti E."/>
            <person name="Brusetti L."/>
            <person name="Daffonchio D."/>
            <person name="Essoussi I."/>
            <person name="Nouioui I."/>
            <person name="Sbissi I."/>
            <person name="Ghodhbane-Gtari F."/>
            <person name="Gtari M."/>
            <person name="Vacherie B."/>
            <person name="Barbe V."/>
            <person name="Medigue C."/>
            <person name="Gury J."/>
            <person name="Pujic P."/>
            <person name="Normand P."/>
        </authorList>
    </citation>
    <scope>NUCLEOTIDE SEQUENCE [LARGE SCALE GENOMIC DNA]</scope>
    <source>
        <strain evidence="2 3">DD2</strain>
    </source>
</reference>
<dbReference type="Proteomes" id="UP000007517">
    <property type="component" value="Chromosome"/>
</dbReference>
<proteinExistence type="predicted"/>
<organism evidence="2 3">
    <name type="scientific">Blastococcus saxobsidens (strain DD2)</name>
    <dbReference type="NCBI Taxonomy" id="1146883"/>
    <lineage>
        <taxon>Bacteria</taxon>
        <taxon>Bacillati</taxon>
        <taxon>Actinomycetota</taxon>
        <taxon>Actinomycetes</taxon>
        <taxon>Geodermatophilales</taxon>
        <taxon>Geodermatophilaceae</taxon>
        <taxon>Blastococcus</taxon>
    </lineage>
</organism>
<dbReference type="HOGENOM" id="CLU_1445073_0_0_11"/>
<accession>H6RNT3</accession>
<keyword evidence="3" id="KW-1185">Reference proteome</keyword>
<protein>
    <submittedName>
        <fullName evidence="2">Uncharacterized protein</fullName>
    </submittedName>
</protein>
<dbReference type="EMBL" id="FO117623">
    <property type="protein sequence ID" value="CCG05231.1"/>
    <property type="molecule type" value="Genomic_DNA"/>
</dbReference>
<dbReference type="STRING" id="1146883.BLASA_4422"/>
<sequence length="187" mass="20128">MATGLSLARTGRHVVGVHEGHRTWVGRDLPVVVAARRRRRVSRGCPSCADGCHPSPPCPRRRYVAAAFRTVPDTVHDGSTPCSTSRRPVSNGRQEVAARACCLVPCRRNGGHHVGMGSCGLGRTSSLFHWKVLSAYATGASTAMSVTSDPRHRTTSSPEVPTAGTRQDHEPTHLMHRGPKGRLLTES</sequence>
<name>H6RNT3_BLASD</name>
<evidence type="ECO:0000313" key="3">
    <source>
        <dbReference type="Proteomes" id="UP000007517"/>
    </source>
</evidence>
<evidence type="ECO:0000313" key="2">
    <source>
        <dbReference type="EMBL" id="CCG05231.1"/>
    </source>
</evidence>
<dbReference type="KEGG" id="bsd:BLASA_4422"/>
<gene>
    <name evidence="2" type="ordered locus">BLASA_4422</name>
</gene>